<comment type="caution">
    <text evidence="2">The sequence shown here is derived from an EMBL/GenBank/DDBJ whole genome shotgun (WGS) entry which is preliminary data.</text>
</comment>
<name>A0ABQ8SHA9_PERAM</name>
<dbReference type="EMBL" id="JAJSOF020000027">
    <property type="protein sequence ID" value="KAJ4433264.1"/>
    <property type="molecule type" value="Genomic_DNA"/>
</dbReference>
<evidence type="ECO:0000313" key="3">
    <source>
        <dbReference type="Proteomes" id="UP001148838"/>
    </source>
</evidence>
<sequence>MHLGSYDRLHAYAQGKLNYVNAALVPLHTTARMRLSSYGKYFPVTRSNDRNKASLILVALPQIQHDPTRLDPIRPDPTRPDPTRPDPTRPDPTRPDPTRPDPTRPDPIRPNPTRPDPIRPDPTRSDAWAHCI</sequence>
<protein>
    <submittedName>
        <fullName evidence="2">Uncharacterized protein</fullName>
    </submittedName>
</protein>
<feature type="region of interest" description="Disordered" evidence="1">
    <location>
        <begin position="60"/>
        <end position="132"/>
    </location>
</feature>
<organism evidence="2 3">
    <name type="scientific">Periplaneta americana</name>
    <name type="common">American cockroach</name>
    <name type="synonym">Blatta americana</name>
    <dbReference type="NCBI Taxonomy" id="6978"/>
    <lineage>
        <taxon>Eukaryota</taxon>
        <taxon>Metazoa</taxon>
        <taxon>Ecdysozoa</taxon>
        <taxon>Arthropoda</taxon>
        <taxon>Hexapoda</taxon>
        <taxon>Insecta</taxon>
        <taxon>Pterygota</taxon>
        <taxon>Neoptera</taxon>
        <taxon>Polyneoptera</taxon>
        <taxon>Dictyoptera</taxon>
        <taxon>Blattodea</taxon>
        <taxon>Blattoidea</taxon>
        <taxon>Blattidae</taxon>
        <taxon>Blattinae</taxon>
        <taxon>Periplaneta</taxon>
    </lineage>
</organism>
<accession>A0ABQ8SHA9</accession>
<keyword evidence="3" id="KW-1185">Reference proteome</keyword>
<feature type="compositionally biased region" description="Basic and acidic residues" evidence="1">
    <location>
        <begin position="66"/>
        <end position="107"/>
    </location>
</feature>
<gene>
    <name evidence="2" type="ORF">ANN_15523</name>
</gene>
<evidence type="ECO:0000313" key="2">
    <source>
        <dbReference type="EMBL" id="KAJ4433264.1"/>
    </source>
</evidence>
<proteinExistence type="predicted"/>
<reference evidence="2 3" key="1">
    <citation type="journal article" date="2022" name="Allergy">
        <title>Genome assembly and annotation of Periplaneta americana reveal a comprehensive cockroach allergen profile.</title>
        <authorList>
            <person name="Wang L."/>
            <person name="Xiong Q."/>
            <person name="Saelim N."/>
            <person name="Wang L."/>
            <person name="Nong W."/>
            <person name="Wan A.T."/>
            <person name="Shi M."/>
            <person name="Liu X."/>
            <person name="Cao Q."/>
            <person name="Hui J.H.L."/>
            <person name="Sookrung N."/>
            <person name="Leung T.F."/>
            <person name="Tungtrongchitr A."/>
            <person name="Tsui S.K.W."/>
        </authorList>
    </citation>
    <scope>NUCLEOTIDE SEQUENCE [LARGE SCALE GENOMIC DNA]</scope>
    <source>
        <strain evidence="2">PWHHKU_190912</strain>
    </source>
</reference>
<dbReference type="Proteomes" id="UP001148838">
    <property type="component" value="Unassembled WGS sequence"/>
</dbReference>
<evidence type="ECO:0000256" key="1">
    <source>
        <dbReference type="SAM" id="MobiDB-lite"/>
    </source>
</evidence>